<dbReference type="InterPro" id="IPR010987">
    <property type="entry name" value="Glutathione-S-Trfase_C-like"/>
</dbReference>
<feature type="domain" description="GST N-terminal" evidence="1">
    <location>
        <begin position="41"/>
        <end position="142"/>
    </location>
</feature>
<dbReference type="SUPFAM" id="SSF52833">
    <property type="entry name" value="Thioredoxin-like"/>
    <property type="match status" value="1"/>
</dbReference>
<evidence type="ECO:0000259" key="1">
    <source>
        <dbReference type="PROSITE" id="PS50404"/>
    </source>
</evidence>
<gene>
    <name evidence="3" type="ORF">NF677_11315</name>
</gene>
<dbReference type="InterPro" id="IPR040079">
    <property type="entry name" value="Glutathione_S-Trfase"/>
</dbReference>
<dbReference type="CDD" id="cd03046">
    <property type="entry name" value="GST_N_GTT1_like"/>
    <property type="match status" value="1"/>
</dbReference>
<name>A0ABY5CIY4_9PSED</name>
<evidence type="ECO:0000259" key="2">
    <source>
        <dbReference type="PROSITE" id="PS50405"/>
    </source>
</evidence>
<accession>A0ABY5CIY4</accession>
<feature type="domain" description="GST C-terminal" evidence="2">
    <location>
        <begin position="146"/>
        <end position="265"/>
    </location>
</feature>
<proteinExistence type="predicted"/>
<dbReference type="EMBL" id="CP099599">
    <property type="protein sequence ID" value="UST87230.1"/>
    <property type="molecule type" value="Genomic_DNA"/>
</dbReference>
<dbReference type="PANTHER" id="PTHR44051:SF8">
    <property type="entry name" value="GLUTATHIONE S-TRANSFERASE GSTA"/>
    <property type="match status" value="1"/>
</dbReference>
<dbReference type="RefSeq" id="WP_252885833.1">
    <property type="nucleotide sequence ID" value="NZ_CP099599.1"/>
</dbReference>
<dbReference type="Gene3D" id="3.40.30.10">
    <property type="entry name" value="Glutaredoxin"/>
    <property type="match status" value="1"/>
</dbReference>
<dbReference type="InterPro" id="IPR036249">
    <property type="entry name" value="Thioredoxin-like_sf"/>
</dbReference>
<dbReference type="SUPFAM" id="SSF47616">
    <property type="entry name" value="GST C-terminal domain-like"/>
    <property type="match status" value="1"/>
</dbReference>
<dbReference type="PROSITE" id="PS50404">
    <property type="entry name" value="GST_NTER"/>
    <property type="match status" value="1"/>
</dbReference>
<protein>
    <submittedName>
        <fullName evidence="3">Glutathione S-transferase family protein</fullName>
    </submittedName>
</protein>
<organism evidence="3 4">
    <name type="scientific">Pseudomonas siliginis</name>
    <dbReference type="NCBI Taxonomy" id="2842346"/>
    <lineage>
        <taxon>Bacteria</taxon>
        <taxon>Pseudomonadati</taxon>
        <taxon>Pseudomonadota</taxon>
        <taxon>Gammaproteobacteria</taxon>
        <taxon>Pseudomonadales</taxon>
        <taxon>Pseudomonadaceae</taxon>
        <taxon>Pseudomonas</taxon>
    </lineage>
</organism>
<dbReference type="SFLD" id="SFLDG00358">
    <property type="entry name" value="Main_(cytGST)"/>
    <property type="match status" value="1"/>
</dbReference>
<dbReference type="Gene3D" id="1.20.1050.10">
    <property type="match status" value="1"/>
</dbReference>
<dbReference type="InterPro" id="IPR004045">
    <property type="entry name" value="Glutathione_S-Trfase_N"/>
</dbReference>
<dbReference type="CDD" id="cd03207">
    <property type="entry name" value="GST_C_8"/>
    <property type="match status" value="1"/>
</dbReference>
<dbReference type="PROSITE" id="PS50405">
    <property type="entry name" value="GST_CTER"/>
    <property type="match status" value="1"/>
</dbReference>
<reference evidence="3" key="1">
    <citation type="submission" date="2022-06" db="EMBL/GenBank/DDBJ databases">
        <title>Investigating genetic diversity within the most abundant and prevalent non-pathogenic leaf-associated bacterial species interacting with Arabidopsis thaliana in natural habitats.</title>
        <authorList>
            <person name="Ramirez-Sanchez D."/>
            <person name="Gibelin-Viala C."/>
            <person name="Mayjonade B."/>
            <person name="Duflos R."/>
            <person name="Belmonte E."/>
            <person name="Pailler V."/>
            <person name="Bartoli C."/>
            <person name="Carrere S."/>
            <person name="Vailleau F."/>
            <person name="Roux F."/>
        </authorList>
    </citation>
    <scope>NUCLEOTIDE SEQUENCE</scope>
    <source>
        <strain evidence="3">OTU6ESPEB1</strain>
    </source>
</reference>
<keyword evidence="4" id="KW-1185">Reference proteome</keyword>
<evidence type="ECO:0000313" key="3">
    <source>
        <dbReference type="EMBL" id="UST87230.1"/>
    </source>
</evidence>
<dbReference type="Pfam" id="PF13409">
    <property type="entry name" value="GST_N_2"/>
    <property type="match status" value="1"/>
</dbReference>
<dbReference type="Proteomes" id="UP001056851">
    <property type="component" value="Chromosome"/>
</dbReference>
<sequence>MRDAMRRQWRVLQVFWRKAPTGSYRFAFTIVVNTLSQKELTMTMTFYTNPNSRGRMVRWMLEEIGCAYETVIMDYQLSSQADCWGGAALAVPTMADADDRRVGFFRDVNPMGKIPALVHNGQTITETAAICAYLAEAFPEAGLVPMAAERAAYYRWMFFAAGPLEQAVTNYRASFNPTPDQEFFFGYGSYERTVDQLERAVLAHPFIAGERFTAADVYVGSHIGWGLGLQTLPPRPAFLAYAQKLTSREAYKRAVAKDEALLGAR</sequence>
<evidence type="ECO:0000313" key="4">
    <source>
        <dbReference type="Proteomes" id="UP001056851"/>
    </source>
</evidence>
<dbReference type="SFLD" id="SFLDS00019">
    <property type="entry name" value="Glutathione_Transferase_(cytos"/>
    <property type="match status" value="1"/>
</dbReference>
<dbReference type="PANTHER" id="PTHR44051">
    <property type="entry name" value="GLUTATHIONE S-TRANSFERASE-RELATED"/>
    <property type="match status" value="1"/>
</dbReference>
<dbReference type="InterPro" id="IPR036282">
    <property type="entry name" value="Glutathione-S-Trfase_C_sf"/>
</dbReference>